<name>A0A674IZX0_9SAUR</name>
<dbReference type="Ensembl" id="ENSTMTT00000014351.1">
    <property type="protein sequence ID" value="ENSTMTP00000013873.1"/>
    <property type="gene ID" value="ENSTMTG00000010089.1"/>
</dbReference>
<accession>A0A674IZX0</accession>
<evidence type="ECO:0000259" key="1">
    <source>
        <dbReference type="Pfam" id="PF16297"/>
    </source>
</evidence>
<evidence type="ECO:0000313" key="3">
    <source>
        <dbReference type="Proteomes" id="UP000472274"/>
    </source>
</evidence>
<dbReference type="Pfam" id="PF16297">
    <property type="entry name" value="DUF4939"/>
    <property type="match status" value="1"/>
</dbReference>
<dbReference type="InParanoid" id="A0A674IZX0"/>
<reference evidence="2" key="2">
    <citation type="submission" date="2025-09" db="UniProtKB">
        <authorList>
            <consortium name="Ensembl"/>
        </authorList>
    </citation>
    <scope>IDENTIFICATION</scope>
</reference>
<dbReference type="AlphaFoldDB" id="A0A674IZX0"/>
<evidence type="ECO:0000313" key="2">
    <source>
        <dbReference type="Ensembl" id="ENSTMTP00000013873.1"/>
    </source>
</evidence>
<dbReference type="GeneTree" id="ENSGT00990000205100"/>
<dbReference type="Proteomes" id="UP000472274">
    <property type="component" value="Unplaced"/>
</dbReference>
<sequence length="107" mass="12526">SDLSIKSILHSRPRTGIWPVSITTQPEQFDNNRQLYPDFINQFHLLYMMSPQFHSTDRAKMSLVISRLFREALHCASSFLECNRPVLSNWEVFLQGMSVLFDDLHRA</sequence>
<organism evidence="2 3">
    <name type="scientific">Terrapene triunguis</name>
    <name type="common">Three-toed box turtle</name>
    <dbReference type="NCBI Taxonomy" id="2587831"/>
    <lineage>
        <taxon>Eukaryota</taxon>
        <taxon>Metazoa</taxon>
        <taxon>Chordata</taxon>
        <taxon>Craniata</taxon>
        <taxon>Vertebrata</taxon>
        <taxon>Euteleostomi</taxon>
        <taxon>Archelosauria</taxon>
        <taxon>Testudinata</taxon>
        <taxon>Testudines</taxon>
        <taxon>Cryptodira</taxon>
        <taxon>Durocryptodira</taxon>
        <taxon>Testudinoidea</taxon>
        <taxon>Emydidae</taxon>
        <taxon>Terrapene</taxon>
    </lineage>
</organism>
<keyword evidence="3" id="KW-1185">Reference proteome</keyword>
<reference evidence="2" key="1">
    <citation type="submission" date="2025-08" db="UniProtKB">
        <authorList>
            <consortium name="Ensembl"/>
        </authorList>
    </citation>
    <scope>IDENTIFICATION</scope>
</reference>
<feature type="domain" description="DUF4939" evidence="1">
    <location>
        <begin position="8"/>
        <end position="101"/>
    </location>
</feature>
<proteinExistence type="predicted"/>
<dbReference type="InterPro" id="IPR032549">
    <property type="entry name" value="DUF4939"/>
</dbReference>
<protein>
    <recommendedName>
        <fullName evidence="1">DUF4939 domain-containing protein</fullName>
    </recommendedName>
</protein>